<keyword evidence="1" id="KW-0812">Transmembrane</keyword>
<evidence type="ECO:0000313" key="3">
    <source>
        <dbReference type="EMBL" id="SMO43095.1"/>
    </source>
</evidence>
<dbReference type="AlphaFoldDB" id="A0A521B7R0"/>
<dbReference type="OrthoDB" id="1235182at2"/>
<reference evidence="2 5" key="2">
    <citation type="submission" date="2019-11" db="EMBL/GenBank/DDBJ databases">
        <title>Flavobacterium resistens genome.</title>
        <authorList>
            <person name="Wilson V.M."/>
            <person name="Newman J.D."/>
        </authorList>
    </citation>
    <scope>NUCLEOTIDE SEQUENCE [LARGE SCALE GENOMIC DNA]</scope>
    <source>
        <strain evidence="2 5">DSM 19382</strain>
    </source>
</reference>
<evidence type="ECO:0000313" key="5">
    <source>
        <dbReference type="Proteomes" id="UP000468990"/>
    </source>
</evidence>
<keyword evidence="5" id="KW-1185">Reference proteome</keyword>
<evidence type="ECO:0000256" key="1">
    <source>
        <dbReference type="SAM" id="Phobius"/>
    </source>
</evidence>
<proteinExistence type="predicted"/>
<organism evidence="3 4">
    <name type="scientific">Flavobacterium resistens</name>
    <dbReference type="NCBI Taxonomy" id="443612"/>
    <lineage>
        <taxon>Bacteria</taxon>
        <taxon>Pseudomonadati</taxon>
        <taxon>Bacteroidota</taxon>
        <taxon>Flavobacteriia</taxon>
        <taxon>Flavobacteriales</taxon>
        <taxon>Flavobacteriaceae</taxon>
        <taxon>Flavobacterium</taxon>
    </lineage>
</organism>
<accession>A0A521B7R0</accession>
<name>A0A521B7R0_9FLAO</name>
<protein>
    <submittedName>
        <fullName evidence="3">Uncharacterized protein</fullName>
    </submittedName>
</protein>
<keyword evidence="1" id="KW-1133">Transmembrane helix</keyword>
<gene>
    <name evidence="2" type="ORF">GJU42_19765</name>
    <name evidence="3" type="ORF">SAMN06265349_101782</name>
</gene>
<keyword evidence="1" id="KW-0472">Membrane</keyword>
<reference evidence="3 4" key="1">
    <citation type="submission" date="2017-05" db="EMBL/GenBank/DDBJ databases">
        <authorList>
            <person name="Varghese N."/>
            <person name="Submissions S."/>
        </authorList>
    </citation>
    <scope>NUCLEOTIDE SEQUENCE [LARGE SCALE GENOMIC DNA]</scope>
    <source>
        <strain evidence="3 4">DSM 19382</strain>
    </source>
</reference>
<dbReference type="EMBL" id="WKKG01000012">
    <property type="protein sequence ID" value="MRX70217.1"/>
    <property type="molecule type" value="Genomic_DNA"/>
</dbReference>
<dbReference type="RefSeq" id="WP_142449434.1">
    <property type="nucleotide sequence ID" value="NZ_FXTA01000001.1"/>
</dbReference>
<dbReference type="EMBL" id="FXTA01000001">
    <property type="protein sequence ID" value="SMO43095.1"/>
    <property type="molecule type" value="Genomic_DNA"/>
</dbReference>
<evidence type="ECO:0000313" key="2">
    <source>
        <dbReference type="EMBL" id="MRX70217.1"/>
    </source>
</evidence>
<dbReference type="Proteomes" id="UP000468990">
    <property type="component" value="Unassembled WGS sequence"/>
</dbReference>
<feature type="transmembrane region" description="Helical" evidence="1">
    <location>
        <begin position="7"/>
        <end position="25"/>
    </location>
</feature>
<dbReference type="Proteomes" id="UP000317289">
    <property type="component" value="Unassembled WGS sequence"/>
</dbReference>
<evidence type="ECO:0000313" key="4">
    <source>
        <dbReference type="Proteomes" id="UP000317289"/>
    </source>
</evidence>
<sequence length="189" mass="22288">MNRKLKIALIIMIILTLLGAIYYYGTIFICEISVKCKDCDQTSKSEKESKENKFYYGYYTCDISEFNLKYNTEKIEIGNIWIEKVWRYNTDDCFSDDYNTKVVNNHGYNIVIDFKKSTDEFLFNFIPMINNIEDNQNGGINDNRKTLRYTKLPKEIKLIVVERNPDMNFGWTKEIISGTLILKLKSINE</sequence>